<organism evidence="2 3">
    <name type="scientific">Isachenkonia alkalipeptolytica</name>
    <dbReference type="NCBI Taxonomy" id="2565777"/>
    <lineage>
        <taxon>Bacteria</taxon>
        <taxon>Bacillati</taxon>
        <taxon>Bacillota</taxon>
        <taxon>Clostridia</taxon>
        <taxon>Eubacteriales</taxon>
        <taxon>Clostridiaceae</taxon>
        <taxon>Isachenkonia</taxon>
    </lineage>
</organism>
<dbReference type="RefSeq" id="WP_160723249.1">
    <property type="nucleotide sequence ID" value="NZ_SUMG01000028.1"/>
</dbReference>
<evidence type="ECO:0000313" key="3">
    <source>
        <dbReference type="Proteomes" id="UP000449710"/>
    </source>
</evidence>
<dbReference type="Proteomes" id="UP000449710">
    <property type="component" value="Unassembled WGS sequence"/>
</dbReference>
<evidence type="ECO:0000313" key="2">
    <source>
        <dbReference type="EMBL" id="NBG89513.1"/>
    </source>
</evidence>
<sequence length="99" mass="11108">MEKATIQDQGKEGLKAFLSFDKLIVPSFIKVIFYLEVTIFLLIGSGMASTFGGGFQVFLGLMVLFFGPLFSRVSCELTIILFKIHDQLKIGNERQKDIL</sequence>
<feature type="transmembrane region" description="Helical" evidence="1">
    <location>
        <begin position="57"/>
        <end position="82"/>
    </location>
</feature>
<evidence type="ECO:0000256" key="1">
    <source>
        <dbReference type="SAM" id="Phobius"/>
    </source>
</evidence>
<keyword evidence="1" id="KW-1133">Transmembrane helix</keyword>
<reference evidence="2 3" key="1">
    <citation type="submission" date="2019-04" db="EMBL/GenBank/DDBJ databases">
        <title>Isachenkonia alkalipeptolytica gen. nov. sp. nov. a new anaerobic, alkiliphilic organothrophic bacterium capable to reduce synthesized ferrihydrite isolated from a soda lake.</title>
        <authorList>
            <person name="Toshchakov S.V."/>
            <person name="Zavarzina D.G."/>
            <person name="Zhilina T.N."/>
            <person name="Kostrikina N.A."/>
            <person name="Kublanov I.V."/>
        </authorList>
    </citation>
    <scope>NUCLEOTIDE SEQUENCE [LARGE SCALE GENOMIC DNA]</scope>
    <source>
        <strain evidence="2 3">Z-1701</strain>
    </source>
</reference>
<dbReference type="Pfam" id="PF14110">
    <property type="entry name" value="DUF4282"/>
    <property type="match status" value="1"/>
</dbReference>
<keyword evidence="3" id="KW-1185">Reference proteome</keyword>
<name>A0AA43XMF4_9CLOT</name>
<dbReference type="InterPro" id="IPR025557">
    <property type="entry name" value="DUF4282"/>
</dbReference>
<protein>
    <submittedName>
        <fullName evidence="2">DUF4282 domain-containing protein</fullName>
    </submittedName>
</protein>
<comment type="caution">
    <text evidence="2">The sequence shown here is derived from an EMBL/GenBank/DDBJ whole genome shotgun (WGS) entry which is preliminary data.</text>
</comment>
<proteinExistence type="predicted"/>
<gene>
    <name evidence="2" type="ORF">ISALK_13540</name>
</gene>
<keyword evidence="1" id="KW-0472">Membrane</keyword>
<accession>A0AA43XMF4</accession>
<dbReference type="EMBL" id="SUMG01000028">
    <property type="protein sequence ID" value="NBG89513.1"/>
    <property type="molecule type" value="Genomic_DNA"/>
</dbReference>
<dbReference type="AlphaFoldDB" id="A0AA43XMF4"/>
<feature type="transmembrane region" description="Helical" evidence="1">
    <location>
        <begin position="31"/>
        <end position="51"/>
    </location>
</feature>
<keyword evidence="1" id="KW-0812">Transmembrane</keyword>